<dbReference type="Proteomes" id="UP000266673">
    <property type="component" value="Unassembled WGS sequence"/>
</dbReference>
<dbReference type="EMBL" id="QKWP01000543">
    <property type="protein sequence ID" value="RIB18374.1"/>
    <property type="molecule type" value="Genomic_DNA"/>
</dbReference>
<feature type="transmembrane region" description="Helical" evidence="5">
    <location>
        <begin position="267"/>
        <end position="283"/>
    </location>
</feature>
<dbReference type="AlphaFoldDB" id="A0A397V756"/>
<dbReference type="CDD" id="cd05911">
    <property type="entry name" value="Firefly_Luc_like"/>
    <property type="match status" value="1"/>
</dbReference>
<dbReference type="Gene3D" id="3.30.300.30">
    <property type="match status" value="1"/>
</dbReference>
<keyword evidence="4" id="KW-0067">ATP-binding</keyword>
<evidence type="ECO:0000256" key="5">
    <source>
        <dbReference type="SAM" id="Phobius"/>
    </source>
</evidence>
<keyword evidence="5" id="KW-0812">Transmembrane</keyword>
<dbReference type="OrthoDB" id="1898221at2759"/>
<evidence type="ECO:0000256" key="4">
    <source>
        <dbReference type="ARBA" id="ARBA00022840"/>
    </source>
</evidence>
<accession>A0A397V756</accession>
<dbReference type="InterPro" id="IPR042099">
    <property type="entry name" value="ANL_N_sf"/>
</dbReference>
<dbReference type="InterPro" id="IPR000873">
    <property type="entry name" value="AMP-dep_synth/lig_dom"/>
</dbReference>
<gene>
    <name evidence="8" type="ORF">C2G38_2184775</name>
</gene>
<protein>
    <submittedName>
        <fullName evidence="8">Uncharacterized protein</fullName>
    </submittedName>
</protein>
<feature type="transmembrane region" description="Helical" evidence="5">
    <location>
        <begin position="230"/>
        <end position="255"/>
    </location>
</feature>
<evidence type="ECO:0000259" key="7">
    <source>
        <dbReference type="Pfam" id="PF13193"/>
    </source>
</evidence>
<dbReference type="Gene3D" id="3.40.50.12780">
    <property type="entry name" value="N-terminal domain of ligase-like"/>
    <property type="match status" value="1"/>
</dbReference>
<dbReference type="Pfam" id="PF13193">
    <property type="entry name" value="AMP-binding_C"/>
    <property type="match status" value="1"/>
</dbReference>
<keyword evidence="5" id="KW-0472">Membrane</keyword>
<evidence type="ECO:0000313" key="9">
    <source>
        <dbReference type="Proteomes" id="UP000266673"/>
    </source>
</evidence>
<keyword evidence="5" id="KW-1133">Transmembrane helix</keyword>
<dbReference type="STRING" id="44941.A0A397V756"/>
<evidence type="ECO:0000259" key="6">
    <source>
        <dbReference type="Pfam" id="PF00501"/>
    </source>
</evidence>
<sequence>MIFESKYPDVKIPNVGIYQYVTANQNKISDNKVIFVDGITDEKATFGELKRNSRRFAAGLQDKIGFKHHDVLGLISPNHIDYPVVVFGVLAAGGKVTTVNPKCTASEIAFQLNDSGVSVIIVHPECLNTVIKAAKEVNISESRIFLLGDREIHGFRPHRSLIGDREADPVSYSPEEAKNTTAFICYSSGTTGRQKGVEITHTNVIASIMQVIPFSSFKTRDIFMGVLPFFHIYGLVFIVNLVPVLGASVIILSGFKLTTFCRCIQKYKVNFIYAVPPIIIALVKSPSIESMSSVEIIFSGAAPLSKGLTDDFYNLYKIPIQQGYRLTETSAIVTLSEEERIVSGSCGVLIPNLQVKLLSKDGHELGYDEPGELCVRGPSIMKGYLNNREATDATIDIDGFLHTGDVAVVDRQGNFFIVDRVKELIKYKGFQVAPAELESILLSHPAVLDAAVVSSFSEKESTEYPIAFIVLNPKYEKTSSISNEIQKYVDDKVAPHKKLRGGVLFIDSIPKSESGKILRRVLRDKLKTGDVKFIQKSVL</sequence>
<dbReference type="Pfam" id="PF00501">
    <property type="entry name" value="AMP-binding"/>
    <property type="match status" value="1"/>
</dbReference>
<feature type="domain" description="AMP-dependent synthetase/ligase" evidence="6">
    <location>
        <begin position="30"/>
        <end position="385"/>
    </location>
</feature>
<proteinExistence type="inferred from homology"/>
<dbReference type="FunFam" id="3.30.300.30:FF:000007">
    <property type="entry name" value="4-coumarate--CoA ligase 2"/>
    <property type="match status" value="1"/>
</dbReference>
<comment type="caution">
    <text evidence="8">The sequence shown here is derived from an EMBL/GenBank/DDBJ whole genome shotgun (WGS) entry which is preliminary data.</text>
</comment>
<evidence type="ECO:0000313" key="8">
    <source>
        <dbReference type="EMBL" id="RIB18374.1"/>
    </source>
</evidence>
<keyword evidence="9" id="KW-1185">Reference proteome</keyword>
<name>A0A397V756_9GLOM</name>
<organism evidence="8 9">
    <name type="scientific">Gigaspora rosea</name>
    <dbReference type="NCBI Taxonomy" id="44941"/>
    <lineage>
        <taxon>Eukaryota</taxon>
        <taxon>Fungi</taxon>
        <taxon>Fungi incertae sedis</taxon>
        <taxon>Mucoromycota</taxon>
        <taxon>Glomeromycotina</taxon>
        <taxon>Glomeromycetes</taxon>
        <taxon>Diversisporales</taxon>
        <taxon>Gigasporaceae</taxon>
        <taxon>Gigaspora</taxon>
    </lineage>
</organism>
<dbReference type="PANTHER" id="PTHR24096:SF149">
    <property type="entry name" value="AMP-BINDING DOMAIN-CONTAINING PROTEIN-RELATED"/>
    <property type="match status" value="1"/>
</dbReference>
<dbReference type="InterPro" id="IPR025110">
    <property type="entry name" value="AMP-bd_C"/>
</dbReference>
<dbReference type="PANTHER" id="PTHR24096">
    <property type="entry name" value="LONG-CHAIN-FATTY-ACID--COA LIGASE"/>
    <property type="match status" value="1"/>
</dbReference>
<reference evidence="8 9" key="1">
    <citation type="submission" date="2018-06" db="EMBL/GenBank/DDBJ databases">
        <title>Comparative genomics reveals the genomic features of Rhizophagus irregularis, R. cerebriforme, R. diaphanum and Gigaspora rosea, and their symbiotic lifestyle signature.</title>
        <authorList>
            <person name="Morin E."/>
            <person name="San Clemente H."/>
            <person name="Chen E.C.H."/>
            <person name="De La Providencia I."/>
            <person name="Hainaut M."/>
            <person name="Kuo A."/>
            <person name="Kohler A."/>
            <person name="Murat C."/>
            <person name="Tang N."/>
            <person name="Roy S."/>
            <person name="Loubradou J."/>
            <person name="Henrissat B."/>
            <person name="Grigoriev I.V."/>
            <person name="Corradi N."/>
            <person name="Roux C."/>
            <person name="Martin F.M."/>
        </authorList>
    </citation>
    <scope>NUCLEOTIDE SEQUENCE [LARGE SCALE GENOMIC DNA]</scope>
    <source>
        <strain evidence="8 9">DAOM 194757</strain>
    </source>
</reference>
<dbReference type="GO" id="GO:0005524">
    <property type="term" value="F:ATP binding"/>
    <property type="evidence" value="ECO:0007669"/>
    <property type="project" value="UniProtKB-KW"/>
</dbReference>
<keyword evidence="2" id="KW-0436">Ligase</keyword>
<evidence type="ECO:0000256" key="2">
    <source>
        <dbReference type="ARBA" id="ARBA00022598"/>
    </source>
</evidence>
<dbReference type="FunFam" id="3.40.50.12780:FF:000003">
    <property type="entry name" value="Long-chain-fatty-acid--CoA ligase FadD"/>
    <property type="match status" value="1"/>
</dbReference>
<evidence type="ECO:0000256" key="3">
    <source>
        <dbReference type="ARBA" id="ARBA00022741"/>
    </source>
</evidence>
<feature type="domain" description="AMP-binding enzyme C-terminal" evidence="7">
    <location>
        <begin position="436"/>
        <end position="516"/>
    </location>
</feature>
<evidence type="ECO:0000256" key="1">
    <source>
        <dbReference type="ARBA" id="ARBA00006432"/>
    </source>
</evidence>
<dbReference type="InterPro" id="IPR045851">
    <property type="entry name" value="AMP-bd_C_sf"/>
</dbReference>
<comment type="similarity">
    <text evidence="1">Belongs to the ATP-dependent AMP-binding enzyme family.</text>
</comment>
<dbReference type="GO" id="GO:0016405">
    <property type="term" value="F:CoA-ligase activity"/>
    <property type="evidence" value="ECO:0007669"/>
    <property type="project" value="TreeGrafter"/>
</dbReference>
<dbReference type="SUPFAM" id="SSF56801">
    <property type="entry name" value="Acetyl-CoA synthetase-like"/>
    <property type="match status" value="1"/>
</dbReference>
<keyword evidence="3" id="KW-0547">Nucleotide-binding</keyword>